<organism evidence="1 2">
    <name type="scientific">Salix udensis</name>
    <dbReference type="NCBI Taxonomy" id="889485"/>
    <lineage>
        <taxon>Eukaryota</taxon>
        <taxon>Viridiplantae</taxon>
        <taxon>Streptophyta</taxon>
        <taxon>Embryophyta</taxon>
        <taxon>Tracheophyta</taxon>
        <taxon>Spermatophyta</taxon>
        <taxon>Magnoliopsida</taxon>
        <taxon>eudicotyledons</taxon>
        <taxon>Gunneridae</taxon>
        <taxon>Pentapetalae</taxon>
        <taxon>rosids</taxon>
        <taxon>fabids</taxon>
        <taxon>Malpighiales</taxon>
        <taxon>Salicaceae</taxon>
        <taxon>Saliceae</taxon>
        <taxon>Salix</taxon>
    </lineage>
</organism>
<dbReference type="Proteomes" id="UP001162972">
    <property type="component" value="Chromosome 15Z"/>
</dbReference>
<name>A0AAD6JVL4_9ROSI</name>
<reference evidence="1 2" key="1">
    <citation type="journal article" date="2023" name="Int. J. Mol. Sci.">
        <title>De Novo Assembly and Annotation of 11 Diverse Shrub Willow (Salix) Genomes Reveals Novel Gene Organization in Sex-Linked Regions.</title>
        <authorList>
            <person name="Hyden B."/>
            <person name="Feng K."/>
            <person name="Yates T.B."/>
            <person name="Jawdy S."/>
            <person name="Cereghino C."/>
            <person name="Smart L.B."/>
            <person name="Muchero W."/>
        </authorList>
    </citation>
    <scope>NUCLEOTIDE SEQUENCE [LARGE SCALE GENOMIC DNA]</scope>
    <source>
        <tissue evidence="1">Shoot tip</tissue>
    </source>
</reference>
<keyword evidence="2" id="KW-1185">Reference proteome</keyword>
<evidence type="ECO:0000313" key="1">
    <source>
        <dbReference type="EMBL" id="KAJ6411738.1"/>
    </source>
</evidence>
<dbReference type="InterPro" id="IPR044230">
    <property type="entry name" value="GTF3C4"/>
</dbReference>
<dbReference type="AlphaFoldDB" id="A0AAD6JVL4"/>
<comment type="caution">
    <text evidence="1">The sequence shown here is derived from an EMBL/GenBank/DDBJ whole genome shotgun (WGS) entry which is preliminary data.</text>
</comment>
<protein>
    <submittedName>
        <fullName evidence="1">Uncharacterized protein</fullName>
    </submittedName>
</protein>
<proteinExistence type="predicted"/>
<dbReference type="GO" id="GO:0004402">
    <property type="term" value="F:histone acetyltransferase activity"/>
    <property type="evidence" value="ECO:0007669"/>
    <property type="project" value="InterPro"/>
</dbReference>
<dbReference type="PANTHER" id="PTHR15496">
    <property type="entry name" value="GENERAL TRANSCRIPTION FACTOR 3C POLYPEPTIDE 4 FAMILY"/>
    <property type="match status" value="1"/>
</dbReference>
<dbReference type="PANTHER" id="PTHR15496:SF2">
    <property type="entry name" value="GENERAL TRANSCRIPTION FACTOR 3C POLYPEPTIDE 4"/>
    <property type="match status" value="1"/>
</dbReference>
<sequence>MASRFQAVALVASPSYPNSIAWSDDNFIVVASAHLVTILNPAVPYGPRGLIRVPTCEPYPIGRVNREEGRVKIYRPPFYDFSAEWVDVVDIATTMKLSSDQAMEFGYDGDATAWNRDAIGVD</sequence>
<dbReference type="GO" id="GO:0006384">
    <property type="term" value="P:transcription initiation at RNA polymerase III promoter"/>
    <property type="evidence" value="ECO:0007669"/>
    <property type="project" value="InterPro"/>
</dbReference>
<evidence type="ECO:0000313" key="2">
    <source>
        <dbReference type="Proteomes" id="UP001162972"/>
    </source>
</evidence>
<dbReference type="GO" id="GO:0000127">
    <property type="term" value="C:transcription factor TFIIIC complex"/>
    <property type="evidence" value="ECO:0007669"/>
    <property type="project" value="InterPro"/>
</dbReference>
<gene>
    <name evidence="1" type="ORF">OIU84_008337</name>
</gene>
<dbReference type="EMBL" id="JAPFFJ010000014">
    <property type="protein sequence ID" value="KAJ6411738.1"/>
    <property type="molecule type" value="Genomic_DNA"/>
</dbReference>
<accession>A0AAD6JVL4</accession>